<feature type="transmembrane region" description="Helical" evidence="1">
    <location>
        <begin position="79"/>
        <end position="98"/>
    </location>
</feature>
<dbReference type="Pfam" id="PF09991">
    <property type="entry name" value="DUF2232"/>
    <property type="match status" value="1"/>
</dbReference>
<evidence type="ECO:0008006" key="4">
    <source>
        <dbReference type="Google" id="ProtNLM"/>
    </source>
</evidence>
<dbReference type="Proteomes" id="UP000304148">
    <property type="component" value="Chromosome"/>
</dbReference>
<protein>
    <recommendedName>
        <fullName evidence="4">DUF2232 domain-containing protein</fullName>
    </recommendedName>
</protein>
<keyword evidence="1" id="KW-1133">Transmembrane helix</keyword>
<dbReference type="PANTHER" id="PTHR41324">
    <property type="entry name" value="MEMBRANE PROTEIN-RELATED"/>
    <property type="match status" value="1"/>
</dbReference>
<evidence type="ECO:0000256" key="1">
    <source>
        <dbReference type="SAM" id="Phobius"/>
    </source>
</evidence>
<dbReference type="InterPro" id="IPR018710">
    <property type="entry name" value="DUF2232"/>
</dbReference>
<feature type="transmembrane region" description="Helical" evidence="1">
    <location>
        <begin position="17"/>
        <end position="50"/>
    </location>
</feature>
<feature type="transmembrane region" description="Helical" evidence="1">
    <location>
        <begin position="245"/>
        <end position="268"/>
    </location>
</feature>
<dbReference type="EMBL" id="LS992241">
    <property type="protein sequence ID" value="SYX86954.1"/>
    <property type="molecule type" value="Genomic_DNA"/>
</dbReference>
<keyword evidence="1" id="KW-0472">Membrane</keyword>
<feature type="transmembrane region" description="Helical" evidence="1">
    <location>
        <begin position="174"/>
        <end position="193"/>
    </location>
</feature>
<evidence type="ECO:0000313" key="2">
    <source>
        <dbReference type="EMBL" id="SYX86954.1"/>
    </source>
</evidence>
<dbReference type="AlphaFoldDB" id="A0A383RKC0"/>
<feature type="transmembrane region" description="Helical" evidence="1">
    <location>
        <begin position="105"/>
        <end position="130"/>
    </location>
</feature>
<feature type="transmembrane region" description="Helical" evidence="1">
    <location>
        <begin position="214"/>
        <end position="233"/>
    </location>
</feature>
<dbReference type="PANTHER" id="PTHR41324:SF1">
    <property type="entry name" value="DUF2232 DOMAIN-CONTAINING PROTEIN"/>
    <property type="match status" value="1"/>
</dbReference>
<reference evidence="3" key="1">
    <citation type="submission" date="2018-08" db="EMBL/GenBank/DDBJ databases">
        <authorList>
            <person name="Chevrot R."/>
        </authorList>
    </citation>
    <scope>NUCLEOTIDE SEQUENCE [LARGE SCALE GENOMIC DNA]</scope>
</reference>
<accession>A0A383RKC0</accession>
<name>A0A383RKC0_PAEAL</name>
<sequence length="317" mass="35453">MNAQEVNVLKNRWSSSLLWAIVALVLLLSILQPIQVLTMSFMAVPFVMLYATQSKQRFALSTAAVLAVVYLLMGQAGMIVAVTALYFIIPGIVIGHMFKSRKPALNVFVAGTVTFLAESLVLFVVAKWVLDFNVYEFVIEMLNYGMVGVEQSALFPTQVTAEMKQQFALLMSKMVPFMMIVSALYMGTITYAISRRLLTAQGHDVQKMKPVHQWMLPKSLVVYYFIVVILDLVGPKSTDSFLTMIVLNLAPLLQLAFVVQGIAFLFFFAHMKKWGKALPIVITVAALFIPLLYSLLRIVGLVDLVLPMRKYLSKPKV</sequence>
<gene>
    <name evidence="2" type="ORF">PBLR_15380</name>
</gene>
<proteinExistence type="predicted"/>
<keyword evidence="1" id="KW-0812">Transmembrane</keyword>
<feature type="transmembrane region" description="Helical" evidence="1">
    <location>
        <begin position="280"/>
        <end position="302"/>
    </location>
</feature>
<organism evidence="2 3">
    <name type="scientific">Paenibacillus alvei</name>
    <name type="common">Bacillus alvei</name>
    <dbReference type="NCBI Taxonomy" id="44250"/>
    <lineage>
        <taxon>Bacteria</taxon>
        <taxon>Bacillati</taxon>
        <taxon>Bacillota</taxon>
        <taxon>Bacilli</taxon>
        <taxon>Bacillales</taxon>
        <taxon>Paenibacillaceae</taxon>
        <taxon>Paenibacillus</taxon>
    </lineage>
</organism>
<evidence type="ECO:0000313" key="3">
    <source>
        <dbReference type="Proteomes" id="UP000304148"/>
    </source>
</evidence>